<dbReference type="Proteomes" id="UP000245956">
    <property type="component" value="Unassembled WGS sequence"/>
</dbReference>
<feature type="compositionally biased region" description="Basic and acidic residues" evidence="3">
    <location>
        <begin position="837"/>
        <end position="846"/>
    </location>
</feature>
<dbReference type="Pfam" id="PF15477">
    <property type="entry name" value="SMAP"/>
    <property type="match status" value="1"/>
</dbReference>
<evidence type="ECO:0000256" key="2">
    <source>
        <dbReference type="ARBA" id="ARBA00016161"/>
    </source>
</evidence>
<dbReference type="InterPro" id="IPR028124">
    <property type="entry name" value="SMAP_dom"/>
</dbReference>
<feature type="compositionally biased region" description="Basic and acidic residues" evidence="3">
    <location>
        <begin position="775"/>
        <end position="794"/>
    </location>
</feature>
<feature type="compositionally biased region" description="Basic and acidic residues" evidence="3">
    <location>
        <begin position="752"/>
        <end position="762"/>
    </location>
</feature>
<sequence>MTDGLFVVSVEGKRRRQTQVASLFSTRLRERTKFGAGGSPATLGAVLSGPLGDAVGWRRRIGTAAFESEGGGPPWTGERGSIYRQSPWTDGCARAQAHSFVSGIESLDPESRGATKRRNTALLSMYASSQLGRGGVNTKQQLSRLQEQQPAAIMLGTAAWRLSHSAVERPPIGRPCESSGDERHQPPRGLRVTKDAVQTDLAGRTSYVRRDAAWWVGGRVLDETNEIGTGLTLGERLVCGGGGEGVSATSQGVQKPFPSRRNGMQFAPGGDAFWEQSMCSFSPGGGSGWVCLGWLLAVGAMHARGRTRAGGWVGSMEPPVVAVGGFGPPTGGAGERAGGWTALRCLPTHTALRIERRGWVVGDDDYDDAAAEHLHAFEKKHMGELRLRHPFPFSPVTATSLPYRAKKMRWMGRGSGTQPHRKVVSDDDEPRQPLRPRPHSASRLSLVATSGRETRDNAARTAAQSRKDTPERRSRGVAFARAKRERPFELVSGLGKLTAAACRTVNVAWGVPEALDRQRPGVGHSMNERVRMNDDAMDGPDSGLFDEMACWRRSLPGQHARLAATAKPAAASDGPSPEAIAGSDPTPRKALLRRLEDHEKRQKDKAHYKVNARERRAEQRREKRRDKAAAKKERKANIKRSGKWTEERREEMKAKKSEKSMDPAKRERRRLRLLQRHQKLTVQAEKFAAEAQKALAQYKYMTEAKERAEKEGKAADLGDDYLAIDSDSSSDSEPGGAEIADPEDGTVPADEVVMKHRRESDASAHSAVSATATARLKEEKAKKDKHDKSAHADPEDVIMEDVEESGKPKKDKKKKQKKDKAVQADDEAAEDVTAPKAELKRKHEEQGPDEEPAPKKDKRAKKEKKEKKDKKEKKTNAAKVADGDASADAAATDDAAKWNVGDLGGGSARQAKFLRLLGGKKDATAALSASAAAPKGKSASTKAEAEIQRQFEEGMKAKFDGTGKRRGLGA</sequence>
<dbReference type="AlphaFoldDB" id="A0A2U3DVZ4"/>
<feature type="region of interest" description="Disordered" evidence="3">
    <location>
        <begin position="169"/>
        <end position="190"/>
    </location>
</feature>
<feature type="region of interest" description="Disordered" evidence="3">
    <location>
        <begin position="703"/>
        <end position="891"/>
    </location>
</feature>
<dbReference type="EMBL" id="LCWV01000025">
    <property type="protein sequence ID" value="PWI66423.1"/>
    <property type="molecule type" value="Genomic_DNA"/>
</dbReference>
<dbReference type="PANTHER" id="PTHR22175:SF0">
    <property type="entry name" value="SMALL ACIDIC PROTEIN"/>
    <property type="match status" value="1"/>
</dbReference>
<feature type="compositionally biased region" description="Basic and acidic residues" evidence="3">
    <location>
        <begin position="703"/>
        <end position="716"/>
    </location>
</feature>
<evidence type="ECO:0000313" key="5">
    <source>
        <dbReference type="EMBL" id="PWI66423.1"/>
    </source>
</evidence>
<accession>A0A2U3DVZ4</accession>
<gene>
    <name evidence="5" type="ORF">PCL_05121</name>
</gene>
<evidence type="ECO:0000256" key="1">
    <source>
        <dbReference type="ARBA" id="ARBA00006502"/>
    </source>
</evidence>
<feature type="compositionally biased region" description="Low complexity" evidence="3">
    <location>
        <begin position="877"/>
        <end position="891"/>
    </location>
</feature>
<feature type="compositionally biased region" description="Low complexity" evidence="3">
    <location>
        <begin position="561"/>
        <end position="571"/>
    </location>
</feature>
<feature type="domain" description="Small acidic protein-like" evidence="4">
    <location>
        <begin position="898"/>
        <end position="969"/>
    </location>
</feature>
<comment type="caution">
    <text evidence="5">The sequence shown here is derived from an EMBL/GenBank/DDBJ whole genome shotgun (WGS) entry which is preliminary data.</text>
</comment>
<feature type="region of interest" description="Disordered" evidence="3">
    <location>
        <begin position="951"/>
        <end position="970"/>
    </location>
</feature>
<feature type="compositionally biased region" description="Basic residues" evidence="3">
    <location>
        <begin position="809"/>
        <end position="818"/>
    </location>
</feature>
<organism evidence="5 6">
    <name type="scientific">Purpureocillium lilacinum</name>
    <name type="common">Paecilomyces lilacinus</name>
    <dbReference type="NCBI Taxonomy" id="33203"/>
    <lineage>
        <taxon>Eukaryota</taxon>
        <taxon>Fungi</taxon>
        <taxon>Dikarya</taxon>
        <taxon>Ascomycota</taxon>
        <taxon>Pezizomycotina</taxon>
        <taxon>Sordariomycetes</taxon>
        <taxon>Hypocreomycetidae</taxon>
        <taxon>Hypocreales</taxon>
        <taxon>Ophiocordycipitaceae</taxon>
        <taxon>Purpureocillium</taxon>
    </lineage>
</organism>
<evidence type="ECO:0000256" key="3">
    <source>
        <dbReference type="SAM" id="MobiDB-lite"/>
    </source>
</evidence>
<feature type="compositionally biased region" description="Basic and acidic residues" evidence="3">
    <location>
        <begin position="643"/>
        <end position="665"/>
    </location>
</feature>
<feature type="compositionally biased region" description="Low complexity" evidence="3">
    <location>
        <begin position="763"/>
        <end position="774"/>
    </location>
</feature>
<dbReference type="PANTHER" id="PTHR22175">
    <property type="entry name" value="SMALL ACIDIC PROTEIN-RELATED"/>
    <property type="match status" value="1"/>
</dbReference>
<feature type="compositionally biased region" description="Basic and acidic residues" evidence="3">
    <location>
        <begin position="593"/>
        <end position="631"/>
    </location>
</feature>
<feature type="region of interest" description="Disordered" evidence="3">
    <location>
        <begin position="410"/>
        <end position="477"/>
    </location>
</feature>
<dbReference type="InterPro" id="IPR026714">
    <property type="entry name" value="SMAP"/>
</dbReference>
<comment type="similarity">
    <text evidence="1">Belongs to the SMAP family.</text>
</comment>
<name>A0A2U3DVZ4_PURLI</name>
<proteinExistence type="inferred from homology"/>
<evidence type="ECO:0000259" key="4">
    <source>
        <dbReference type="Pfam" id="PF15477"/>
    </source>
</evidence>
<feature type="compositionally biased region" description="Basic residues" evidence="3">
    <location>
        <begin position="856"/>
        <end position="873"/>
    </location>
</feature>
<feature type="compositionally biased region" description="Basic and acidic residues" evidence="3">
    <location>
        <begin position="465"/>
        <end position="474"/>
    </location>
</feature>
<protein>
    <recommendedName>
        <fullName evidence="2">Small acidic protein</fullName>
    </recommendedName>
</protein>
<evidence type="ECO:0000313" key="6">
    <source>
        <dbReference type="Proteomes" id="UP000245956"/>
    </source>
</evidence>
<reference evidence="5 6" key="1">
    <citation type="journal article" date="2016" name="Front. Microbiol.">
        <title>Genome and transcriptome sequences reveal the specific parasitism of the nematophagous Purpureocillium lilacinum 36-1.</title>
        <authorList>
            <person name="Xie J."/>
            <person name="Li S."/>
            <person name="Mo C."/>
            <person name="Xiao X."/>
            <person name="Peng D."/>
            <person name="Wang G."/>
            <person name="Xiao Y."/>
        </authorList>
    </citation>
    <scope>NUCLEOTIDE SEQUENCE [LARGE SCALE GENOMIC DNA]</scope>
    <source>
        <strain evidence="5 6">36-1</strain>
    </source>
</reference>
<feature type="region of interest" description="Disordered" evidence="3">
    <location>
        <begin position="561"/>
        <end position="674"/>
    </location>
</feature>
<feature type="compositionally biased region" description="Basic and acidic residues" evidence="3">
    <location>
        <begin position="951"/>
        <end position="963"/>
    </location>
</feature>
<feature type="compositionally biased region" description="Basic residues" evidence="3">
    <location>
        <begin position="632"/>
        <end position="642"/>
    </location>
</feature>